<organism evidence="1 2">
    <name type="scientific">Enhygromyxa salina</name>
    <dbReference type="NCBI Taxonomy" id="215803"/>
    <lineage>
        <taxon>Bacteria</taxon>
        <taxon>Pseudomonadati</taxon>
        <taxon>Myxococcota</taxon>
        <taxon>Polyangia</taxon>
        <taxon>Nannocystales</taxon>
        <taxon>Nannocystaceae</taxon>
        <taxon>Enhygromyxa</taxon>
    </lineage>
</organism>
<name>A0A0C2CYE9_9BACT</name>
<dbReference type="Proteomes" id="UP000031599">
    <property type="component" value="Unassembled WGS sequence"/>
</dbReference>
<accession>A0A0C2CYE9</accession>
<evidence type="ECO:0000313" key="1">
    <source>
        <dbReference type="EMBL" id="KIG12867.1"/>
    </source>
</evidence>
<dbReference type="EMBL" id="JMCC02000115">
    <property type="protein sequence ID" value="KIG12867.1"/>
    <property type="molecule type" value="Genomic_DNA"/>
</dbReference>
<proteinExistence type="predicted"/>
<gene>
    <name evidence="1" type="ORF">DB30_00934</name>
</gene>
<evidence type="ECO:0000313" key="2">
    <source>
        <dbReference type="Proteomes" id="UP000031599"/>
    </source>
</evidence>
<dbReference type="AlphaFoldDB" id="A0A0C2CYE9"/>
<reference evidence="1 2" key="1">
    <citation type="submission" date="2014-12" db="EMBL/GenBank/DDBJ databases">
        <title>Genome assembly of Enhygromyxa salina DSM 15201.</title>
        <authorList>
            <person name="Sharma G."/>
            <person name="Subramanian S."/>
        </authorList>
    </citation>
    <scope>NUCLEOTIDE SEQUENCE [LARGE SCALE GENOMIC DNA]</scope>
    <source>
        <strain evidence="1 2">DSM 15201</strain>
    </source>
</reference>
<sequence length="235" mass="26032">MSSDEDKPWTSAGYFFTARVPRPKWGTEPDPGILPNQMLTLSTCLAPVIPDGWPSIAQPGFARPKAPLDLSDELAERIERFGKAINHEHPDRWPWVPLTLEEARAFGRAYLRSVPNVVLIGAALLDSELAEFLEFSSDSDSASPQVLAARRGLRAEPGGVLRGYEVLGDAVHEAHSLACTGSERELHRDEGVVFNDEGLIDDLATALRVAKWASDDHNPTECCAYFAFRLMQYDW</sequence>
<dbReference type="RefSeq" id="WP_052556832.1">
    <property type="nucleotide sequence ID" value="NZ_JMCC02000115.1"/>
</dbReference>
<comment type="caution">
    <text evidence="1">The sequence shown here is derived from an EMBL/GenBank/DDBJ whole genome shotgun (WGS) entry which is preliminary data.</text>
</comment>
<protein>
    <submittedName>
        <fullName evidence="1">Uncharacterized protein</fullName>
    </submittedName>
</protein>